<dbReference type="AlphaFoldDB" id="A0A0K9PY92"/>
<dbReference type="Proteomes" id="UP000036987">
    <property type="component" value="Unassembled WGS sequence"/>
</dbReference>
<accession>A0A0K9PY92</accession>
<evidence type="ECO:0000256" key="1">
    <source>
        <dbReference type="SAM" id="MobiDB-lite"/>
    </source>
</evidence>
<name>A0A0K9PY92_ZOSMR</name>
<protein>
    <submittedName>
        <fullName evidence="2">Uncharacterized protein</fullName>
    </submittedName>
</protein>
<evidence type="ECO:0000313" key="2">
    <source>
        <dbReference type="EMBL" id="KMZ73182.1"/>
    </source>
</evidence>
<evidence type="ECO:0000313" key="3">
    <source>
        <dbReference type="Proteomes" id="UP000036987"/>
    </source>
</evidence>
<feature type="region of interest" description="Disordered" evidence="1">
    <location>
        <begin position="36"/>
        <end position="74"/>
    </location>
</feature>
<comment type="caution">
    <text evidence="2">The sequence shown here is derived from an EMBL/GenBank/DDBJ whole genome shotgun (WGS) entry which is preliminary data.</text>
</comment>
<gene>
    <name evidence="2" type="ORF">ZOSMA_151G00130</name>
</gene>
<dbReference type="EMBL" id="LFYR01000593">
    <property type="protein sequence ID" value="KMZ73182.1"/>
    <property type="molecule type" value="Genomic_DNA"/>
</dbReference>
<sequence>MIIKVVDKDENGDICPVFHFLQRCPGHIPGRVLWQSEIRTGRSGGSPRIRSPVTGSGDESRDGRQGTGPAPFSP</sequence>
<keyword evidence="3" id="KW-1185">Reference proteome</keyword>
<organism evidence="2 3">
    <name type="scientific">Zostera marina</name>
    <name type="common">Eelgrass</name>
    <dbReference type="NCBI Taxonomy" id="29655"/>
    <lineage>
        <taxon>Eukaryota</taxon>
        <taxon>Viridiplantae</taxon>
        <taxon>Streptophyta</taxon>
        <taxon>Embryophyta</taxon>
        <taxon>Tracheophyta</taxon>
        <taxon>Spermatophyta</taxon>
        <taxon>Magnoliopsida</taxon>
        <taxon>Liliopsida</taxon>
        <taxon>Zosteraceae</taxon>
        <taxon>Zostera</taxon>
    </lineage>
</organism>
<proteinExistence type="predicted"/>
<reference evidence="3" key="1">
    <citation type="journal article" date="2016" name="Nature">
        <title>The genome of the seagrass Zostera marina reveals angiosperm adaptation to the sea.</title>
        <authorList>
            <person name="Olsen J.L."/>
            <person name="Rouze P."/>
            <person name="Verhelst B."/>
            <person name="Lin Y.-C."/>
            <person name="Bayer T."/>
            <person name="Collen J."/>
            <person name="Dattolo E."/>
            <person name="De Paoli E."/>
            <person name="Dittami S."/>
            <person name="Maumus F."/>
            <person name="Michel G."/>
            <person name="Kersting A."/>
            <person name="Lauritano C."/>
            <person name="Lohaus R."/>
            <person name="Toepel M."/>
            <person name="Tonon T."/>
            <person name="Vanneste K."/>
            <person name="Amirebrahimi M."/>
            <person name="Brakel J."/>
            <person name="Bostroem C."/>
            <person name="Chovatia M."/>
            <person name="Grimwood J."/>
            <person name="Jenkins J.W."/>
            <person name="Jueterbock A."/>
            <person name="Mraz A."/>
            <person name="Stam W.T."/>
            <person name="Tice H."/>
            <person name="Bornberg-Bauer E."/>
            <person name="Green P.J."/>
            <person name="Pearson G.A."/>
            <person name="Procaccini G."/>
            <person name="Duarte C.M."/>
            <person name="Schmutz J."/>
            <person name="Reusch T.B.H."/>
            <person name="Van de Peer Y."/>
        </authorList>
    </citation>
    <scope>NUCLEOTIDE SEQUENCE [LARGE SCALE GENOMIC DNA]</scope>
    <source>
        <strain evidence="3">cv. Finnish</strain>
    </source>
</reference>